<feature type="domain" description="Spore germination protein N-terminal" evidence="9">
    <location>
        <begin position="23"/>
        <end position="198"/>
    </location>
</feature>
<dbReference type="GO" id="GO:0016020">
    <property type="term" value="C:membrane"/>
    <property type="evidence" value="ECO:0007669"/>
    <property type="project" value="UniProtKB-SubCell"/>
</dbReference>
<dbReference type="PANTHER" id="PTHR35789:SF1">
    <property type="entry name" value="SPORE GERMINATION PROTEIN B3"/>
    <property type="match status" value="1"/>
</dbReference>
<evidence type="ECO:0000256" key="2">
    <source>
        <dbReference type="ARBA" id="ARBA00007886"/>
    </source>
</evidence>
<evidence type="ECO:0000256" key="1">
    <source>
        <dbReference type="ARBA" id="ARBA00004635"/>
    </source>
</evidence>
<gene>
    <name evidence="10" type="ORF">LX24_00492</name>
</gene>
<keyword evidence="6" id="KW-0564">Palmitate</keyword>
<reference evidence="10 11" key="1">
    <citation type="submission" date="2019-07" db="EMBL/GenBank/DDBJ databases">
        <title>Genomic Encyclopedia of Type Strains, Phase I: the one thousand microbial genomes (KMG-I) project.</title>
        <authorList>
            <person name="Kyrpides N."/>
        </authorList>
    </citation>
    <scope>NUCLEOTIDE SEQUENCE [LARGE SCALE GENOMIC DNA]</scope>
    <source>
        <strain evidence="10 11">DSM 6562</strain>
    </source>
</reference>
<protein>
    <submittedName>
        <fullName evidence="10">Spore germination protein KC</fullName>
    </submittedName>
</protein>
<dbReference type="AlphaFoldDB" id="A0A5S4ZYT8"/>
<dbReference type="Gene3D" id="3.30.300.210">
    <property type="entry name" value="Nutrient germinant receptor protein C, domain 3"/>
    <property type="match status" value="1"/>
</dbReference>
<keyword evidence="3" id="KW-0309">Germination</keyword>
<dbReference type="Pfam" id="PF25198">
    <property type="entry name" value="Spore_GerAC_N"/>
    <property type="match status" value="1"/>
</dbReference>
<dbReference type="Pfam" id="PF05504">
    <property type="entry name" value="Spore_GerAC"/>
    <property type="match status" value="1"/>
</dbReference>
<proteinExistence type="inferred from homology"/>
<keyword evidence="7" id="KW-0449">Lipoprotein</keyword>
<dbReference type="RefSeq" id="WP_166510552.1">
    <property type="nucleotide sequence ID" value="NZ_VNHM01000002.1"/>
</dbReference>
<evidence type="ECO:0000256" key="6">
    <source>
        <dbReference type="ARBA" id="ARBA00023139"/>
    </source>
</evidence>
<dbReference type="InterPro" id="IPR038501">
    <property type="entry name" value="Spore_GerAC_C_sf"/>
</dbReference>
<evidence type="ECO:0000313" key="10">
    <source>
        <dbReference type="EMBL" id="TYO97301.1"/>
    </source>
</evidence>
<evidence type="ECO:0000256" key="5">
    <source>
        <dbReference type="ARBA" id="ARBA00023136"/>
    </source>
</evidence>
<dbReference type="InterPro" id="IPR057336">
    <property type="entry name" value="GerAC_N"/>
</dbReference>
<comment type="similarity">
    <text evidence="2">Belongs to the GerABKC lipoprotein family.</text>
</comment>
<sequence>MIKKALCLLLTISLILPLVGCWNRKELSELAIVLAAGLDSTPQGNIVLTIQIARPNAFGSAQGGQQPGGGGQQNNVWVLSQEGETVMDAIRYLETKVSRHIYWGHTVILVIGEQLAKEGIRKAINFFSRSPFSRETIWVMVARGQARDVLNSHSQLENTSAQSAGRMIRAGAGMSVMLKDLSMMLASKGTNPVLPRIELTPSGTPQGPEMAENIPEAEINGQERYKIHAEATLTGTAVFDDDRLVGWLNVHETRGLLWLLDQITVGEITVPSPVEPDKKISIDITRGNTRVEPFYDGQDIWFDVHMDLNGALWEQQSTEELTDEQIFAAIEKSTARIIEACARSVIEKAKYDYGVDIFGFGEAFHRKYKDAWPALEGNWNEAFVNAGINIKAEATIRRTGLVTNRISKE</sequence>
<evidence type="ECO:0000256" key="3">
    <source>
        <dbReference type="ARBA" id="ARBA00022544"/>
    </source>
</evidence>
<dbReference type="NCBIfam" id="TIGR02887">
    <property type="entry name" value="spore_ger_x_C"/>
    <property type="match status" value="1"/>
</dbReference>
<keyword evidence="4" id="KW-0732">Signal</keyword>
<dbReference type="EMBL" id="VNHM01000002">
    <property type="protein sequence ID" value="TYO97301.1"/>
    <property type="molecule type" value="Genomic_DNA"/>
</dbReference>
<name>A0A5S4ZYT8_9FIRM</name>
<dbReference type="GO" id="GO:0009847">
    <property type="term" value="P:spore germination"/>
    <property type="evidence" value="ECO:0007669"/>
    <property type="project" value="InterPro"/>
</dbReference>
<feature type="domain" description="Spore germination GerAC-like C-terminal" evidence="8">
    <location>
        <begin position="234"/>
        <end position="400"/>
    </location>
</feature>
<keyword evidence="11" id="KW-1185">Reference proteome</keyword>
<evidence type="ECO:0000313" key="11">
    <source>
        <dbReference type="Proteomes" id="UP000323166"/>
    </source>
</evidence>
<evidence type="ECO:0000259" key="8">
    <source>
        <dbReference type="Pfam" id="PF05504"/>
    </source>
</evidence>
<accession>A0A5S4ZYT8</accession>
<evidence type="ECO:0000259" key="9">
    <source>
        <dbReference type="Pfam" id="PF25198"/>
    </source>
</evidence>
<evidence type="ECO:0000256" key="7">
    <source>
        <dbReference type="ARBA" id="ARBA00023288"/>
    </source>
</evidence>
<dbReference type="PANTHER" id="PTHR35789">
    <property type="entry name" value="SPORE GERMINATION PROTEIN B3"/>
    <property type="match status" value="1"/>
</dbReference>
<comment type="caution">
    <text evidence="10">The sequence shown here is derived from an EMBL/GenBank/DDBJ whole genome shotgun (WGS) entry which is preliminary data.</text>
</comment>
<dbReference type="InterPro" id="IPR046953">
    <property type="entry name" value="Spore_GerAC-like_C"/>
</dbReference>
<comment type="subcellular location">
    <subcellularLocation>
        <location evidence="1">Membrane</location>
        <topology evidence="1">Lipid-anchor</topology>
    </subcellularLocation>
</comment>
<organism evidence="10 11">
    <name type="scientific">Desulfallas thermosapovorans DSM 6562</name>
    <dbReference type="NCBI Taxonomy" id="1121431"/>
    <lineage>
        <taxon>Bacteria</taxon>
        <taxon>Bacillati</taxon>
        <taxon>Bacillota</taxon>
        <taxon>Clostridia</taxon>
        <taxon>Eubacteriales</taxon>
        <taxon>Desulfallaceae</taxon>
        <taxon>Desulfallas</taxon>
    </lineage>
</organism>
<dbReference type="InterPro" id="IPR008844">
    <property type="entry name" value="Spore_GerAC-like"/>
</dbReference>
<dbReference type="Proteomes" id="UP000323166">
    <property type="component" value="Unassembled WGS sequence"/>
</dbReference>
<evidence type="ECO:0000256" key="4">
    <source>
        <dbReference type="ARBA" id="ARBA00022729"/>
    </source>
</evidence>
<keyword evidence="5" id="KW-0472">Membrane</keyword>